<keyword evidence="4 6" id="KW-1133">Transmembrane helix</keyword>
<feature type="transmembrane region" description="Helical" evidence="6">
    <location>
        <begin position="92"/>
        <end position="112"/>
    </location>
</feature>
<dbReference type="GO" id="GO:0005886">
    <property type="term" value="C:plasma membrane"/>
    <property type="evidence" value="ECO:0007669"/>
    <property type="project" value="UniProtKB-SubCell"/>
</dbReference>
<feature type="transmembrane region" description="Helical" evidence="6">
    <location>
        <begin position="178"/>
        <end position="199"/>
    </location>
</feature>
<keyword evidence="2 6" id="KW-1003">Cell membrane</keyword>
<feature type="transmembrane region" description="Helical" evidence="6">
    <location>
        <begin position="12"/>
        <end position="35"/>
    </location>
</feature>
<sequence length="564" mass="60720">MTFNYSVSPDDWLGIAPIVVLVVMALVVMLVDLVLPHEGQRSKHSGPANFTVLPAVTFLGILAAMAAAIVLFFVQHRAAVFNQMVGADNGTLYADLLVLSAGGLGILLSPAYLKRLRLVHQGEYYALMLLAMTGMMLMASALSFLIVFVGLEMFSLALYILCSFIEQRQMSQESGMKYFLLSSFASAFLLYGIALIYAASGRTSFVDVQQFVLKQGGHAPILLLVGLGLLTVGFAFKVSAVPFQTWTPDVYQGAPAPVTAFMSIGTKVAALLAFVRVFGFVLSSVQNDWLPIIWTLAVLTVLAGNLMAISQSNIKRMLAYSSVAHGGYLLIGIVISGQAQQNHIGASAILFYLTCYLFMNIGAFGVISMLERSDNSGYDLADLRGLWYRRPVLAGMLAFFLLALAGFPPMAGFAGKYYLFYSALVGGHPELLVIGVIASVLGIYYYLRFIAVMFMEGRDTPRVGTIPTTSGKIPTTPRTRVSGSLSRPLPSSRGGTAVAEKPATARVADLPVPAAAVIENENTHELEGWSWLALIIAGLGTLLVGVILPFWLPQLQQAAQSLLK</sequence>
<evidence type="ECO:0000313" key="11">
    <source>
        <dbReference type="Proteomes" id="UP000326912"/>
    </source>
</evidence>
<evidence type="ECO:0000256" key="6">
    <source>
        <dbReference type="HAMAP-Rule" id="MF_00445"/>
    </source>
</evidence>
<feature type="transmembrane region" description="Helical" evidence="6">
    <location>
        <begin position="349"/>
        <end position="370"/>
    </location>
</feature>
<dbReference type="GO" id="GO:0042773">
    <property type="term" value="P:ATP synthesis coupled electron transport"/>
    <property type="evidence" value="ECO:0007669"/>
    <property type="project" value="InterPro"/>
</dbReference>
<feature type="domain" description="NADH:quinone oxidoreductase/Mrp antiporter transmembrane" evidence="9">
    <location>
        <begin position="143"/>
        <end position="442"/>
    </location>
</feature>
<comment type="similarity">
    <text evidence="6">Belongs to the complex I subunit 2 family.</text>
</comment>
<reference evidence="10 11" key="1">
    <citation type="submission" date="2019-10" db="EMBL/GenBank/DDBJ databases">
        <title>Dictyobacter vulcani sp. nov., within the class Ktedonobacteria, isolated from soil of volcanic Mt. Zao.</title>
        <authorList>
            <person name="Zheng Y."/>
            <person name="Wang C.M."/>
            <person name="Sakai Y."/>
            <person name="Abe K."/>
            <person name="Yokota A."/>
            <person name="Yabe S."/>
        </authorList>
    </citation>
    <scope>NUCLEOTIDE SEQUENCE [LARGE SCALE GENOMIC DNA]</scope>
    <source>
        <strain evidence="10 11">W12</strain>
    </source>
</reference>
<feature type="transmembrane region" description="Helical" evidence="6">
    <location>
        <begin position="531"/>
        <end position="552"/>
    </location>
</feature>
<feature type="compositionally biased region" description="Polar residues" evidence="8">
    <location>
        <begin position="466"/>
        <end position="481"/>
    </location>
</feature>
<comment type="subunit">
    <text evidence="6">NDH-1 is composed of 14 different subunits. Subunits NuoA, H, J, K, L, M, N constitute the membrane sector of the complex.</text>
</comment>
<evidence type="ECO:0000256" key="2">
    <source>
        <dbReference type="ARBA" id="ARBA00022475"/>
    </source>
</evidence>
<feature type="transmembrane region" description="Helical" evidence="6">
    <location>
        <begin position="391"/>
        <end position="411"/>
    </location>
</feature>
<feature type="transmembrane region" description="Helical" evidence="6">
    <location>
        <begin position="258"/>
        <end position="283"/>
    </location>
</feature>
<keyword evidence="6" id="KW-0520">NAD</keyword>
<keyword evidence="3 6" id="KW-0812">Transmembrane</keyword>
<evidence type="ECO:0000259" key="9">
    <source>
        <dbReference type="Pfam" id="PF00361"/>
    </source>
</evidence>
<feature type="transmembrane region" description="Helical" evidence="6">
    <location>
        <begin position="47"/>
        <end position="72"/>
    </location>
</feature>
<keyword evidence="6" id="KW-0813">Transport</keyword>
<name>A0A5J4KN26_9CHLR</name>
<comment type="function">
    <text evidence="6">NDH-1 shuttles electrons from NADH, via FMN and iron-sulfur (Fe-S) centers, to quinones in the respiratory chain. The immediate electron acceptor for the enzyme in this species is believed to be ubiquinone. Couples the redox reaction to proton translocation (for every two electrons transferred, four hydrogen ions are translocated across the cytoplasmic membrane), and thus conserves the redox energy in a proton gradient.</text>
</comment>
<evidence type="ECO:0000256" key="8">
    <source>
        <dbReference type="SAM" id="MobiDB-lite"/>
    </source>
</evidence>
<dbReference type="InterPro" id="IPR001750">
    <property type="entry name" value="ND/Mrp_TM"/>
</dbReference>
<feature type="compositionally biased region" description="Low complexity" evidence="8">
    <location>
        <begin position="482"/>
        <end position="495"/>
    </location>
</feature>
<feature type="region of interest" description="Disordered" evidence="8">
    <location>
        <begin position="465"/>
        <end position="501"/>
    </location>
</feature>
<dbReference type="GO" id="GO:0012505">
    <property type="term" value="C:endomembrane system"/>
    <property type="evidence" value="ECO:0007669"/>
    <property type="project" value="UniProtKB-SubCell"/>
</dbReference>
<feature type="transmembrane region" description="Helical" evidence="6">
    <location>
        <begin position="431"/>
        <end position="447"/>
    </location>
</feature>
<comment type="caution">
    <text evidence="10">The sequence shown here is derived from an EMBL/GenBank/DDBJ whole genome shotgun (WGS) entry which is preliminary data.</text>
</comment>
<dbReference type="EC" id="7.1.1.-" evidence="6"/>
<dbReference type="Proteomes" id="UP000326912">
    <property type="component" value="Unassembled WGS sequence"/>
</dbReference>
<accession>A0A5J4KN26</accession>
<feature type="transmembrane region" description="Helical" evidence="6">
    <location>
        <begin position="317"/>
        <end position="337"/>
    </location>
</feature>
<comment type="catalytic activity">
    <reaction evidence="6">
        <text>a quinone + NADH + 5 H(+)(in) = a quinol + NAD(+) + 4 H(+)(out)</text>
        <dbReference type="Rhea" id="RHEA:57888"/>
        <dbReference type="ChEBI" id="CHEBI:15378"/>
        <dbReference type="ChEBI" id="CHEBI:24646"/>
        <dbReference type="ChEBI" id="CHEBI:57540"/>
        <dbReference type="ChEBI" id="CHEBI:57945"/>
        <dbReference type="ChEBI" id="CHEBI:132124"/>
    </reaction>
</comment>
<comment type="subcellular location">
    <subcellularLocation>
        <location evidence="6">Cell membrane</location>
        <topology evidence="6">Multi-pass membrane protein</topology>
    </subcellularLocation>
    <subcellularLocation>
        <location evidence="1">Endomembrane system</location>
        <topology evidence="1">Multi-pass membrane protein</topology>
    </subcellularLocation>
    <subcellularLocation>
        <location evidence="7">Membrane</location>
        <topology evidence="7">Multi-pass membrane protein</topology>
    </subcellularLocation>
</comment>
<evidence type="ECO:0000256" key="1">
    <source>
        <dbReference type="ARBA" id="ARBA00004127"/>
    </source>
</evidence>
<dbReference type="GO" id="GO:0048038">
    <property type="term" value="F:quinone binding"/>
    <property type="evidence" value="ECO:0007669"/>
    <property type="project" value="UniProtKB-KW"/>
</dbReference>
<feature type="transmembrane region" description="Helical" evidence="6">
    <location>
        <begin position="289"/>
        <end position="310"/>
    </location>
</feature>
<dbReference type="NCBIfam" id="TIGR01770">
    <property type="entry name" value="NDH_I_N"/>
    <property type="match status" value="1"/>
</dbReference>
<protein>
    <recommendedName>
        <fullName evidence="6">NADH-quinone oxidoreductase subunit N</fullName>
        <ecNumber evidence="6">7.1.1.-</ecNumber>
    </recommendedName>
    <alternativeName>
        <fullName evidence="6">NADH dehydrogenase I subunit N</fullName>
    </alternativeName>
    <alternativeName>
        <fullName evidence="6">NDH-1 subunit N</fullName>
    </alternativeName>
</protein>
<proteinExistence type="inferred from homology"/>
<dbReference type="GO" id="GO:0008137">
    <property type="term" value="F:NADH dehydrogenase (ubiquinone) activity"/>
    <property type="evidence" value="ECO:0007669"/>
    <property type="project" value="InterPro"/>
</dbReference>
<keyword evidence="5 6" id="KW-0472">Membrane</keyword>
<gene>
    <name evidence="10" type="primary">nuoN-1</name>
    <name evidence="6" type="synonym">nuoN</name>
    <name evidence="10" type="ORF">KDW_19990</name>
</gene>
<dbReference type="RefSeq" id="WP_151755796.1">
    <property type="nucleotide sequence ID" value="NZ_BKZW01000001.1"/>
</dbReference>
<feature type="transmembrane region" description="Helical" evidence="6">
    <location>
        <begin position="124"/>
        <end position="142"/>
    </location>
</feature>
<keyword evidence="6" id="KW-0874">Quinone</keyword>
<evidence type="ECO:0000256" key="5">
    <source>
        <dbReference type="ARBA" id="ARBA00023136"/>
    </source>
</evidence>
<evidence type="ECO:0000256" key="3">
    <source>
        <dbReference type="ARBA" id="ARBA00022692"/>
    </source>
</evidence>
<dbReference type="AlphaFoldDB" id="A0A5J4KN26"/>
<dbReference type="HAMAP" id="MF_00445">
    <property type="entry name" value="NDH1_NuoN_1"/>
    <property type="match status" value="1"/>
</dbReference>
<dbReference type="InterPro" id="IPR010096">
    <property type="entry name" value="NADH-Q_OxRdtase_suN/2"/>
</dbReference>
<keyword evidence="11" id="KW-1185">Reference proteome</keyword>
<evidence type="ECO:0000256" key="4">
    <source>
        <dbReference type="ARBA" id="ARBA00022989"/>
    </source>
</evidence>
<dbReference type="EMBL" id="BKZW01000001">
    <property type="protein sequence ID" value="GER87837.1"/>
    <property type="molecule type" value="Genomic_DNA"/>
</dbReference>
<dbReference type="GO" id="GO:0050136">
    <property type="term" value="F:NADH dehydrogenase (quinone) (non-electrogenic) activity"/>
    <property type="evidence" value="ECO:0007669"/>
    <property type="project" value="UniProtKB-UniRule"/>
</dbReference>
<keyword evidence="6" id="KW-1278">Translocase</keyword>
<feature type="transmembrane region" description="Helical" evidence="6">
    <location>
        <begin position="219"/>
        <end position="238"/>
    </location>
</feature>
<keyword evidence="6" id="KW-0830">Ubiquinone</keyword>
<dbReference type="Pfam" id="PF00361">
    <property type="entry name" value="Proton_antipo_M"/>
    <property type="match status" value="1"/>
</dbReference>
<organism evidence="10 11">
    <name type="scientific">Dictyobacter vulcani</name>
    <dbReference type="NCBI Taxonomy" id="2607529"/>
    <lineage>
        <taxon>Bacteria</taxon>
        <taxon>Bacillati</taxon>
        <taxon>Chloroflexota</taxon>
        <taxon>Ktedonobacteria</taxon>
        <taxon>Ktedonobacterales</taxon>
        <taxon>Dictyobacteraceae</taxon>
        <taxon>Dictyobacter</taxon>
    </lineage>
</organism>
<dbReference type="PANTHER" id="PTHR22773">
    <property type="entry name" value="NADH DEHYDROGENASE"/>
    <property type="match status" value="1"/>
</dbReference>
<evidence type="ECO:0000256" key="7">
    <source>
        <dbReference type="RuleBase" id="RU000320"/>
    </source>
</evidence>
<evidence type="ECO:0000313" key="10">
    <source>
        <dbReference type="EMBL" id="GER87837.1"/>
    </source>
</evidence>